<evidence type="ECO:0000256" key="2">
    <source>
        <dbReference type="ARBA" id="ARBA00022741"/>
    </source>
</evidence>
<dbReference type="GO" id="GO:0003677">
    <property type="term" value="F:DNA binding"/>
    <property type="evidence" value="ECO:0007669"/>
    <property type="project" value="InterPro"/>
</dbReference>
<keyword evidence="2" id="KW-0547">Nucleotide-binding</keyword>
<proteinExistence type="inferred from homology"/>
<dbReference type="InterPro" id="IPR027417">
    <property type="entry name" value="P-loop_NTPase"/>
</dbReference>
<evidence type="ECO:0000256" key="8">
    <source>
        <dbReference type="ARBA" id="ARBA00034808"/>
    </source>
</evidence>
<dbReference type="PROSITE" id="PS51198">
    <property type="entry name" value="UVRD_HELICASE_ATP_BIND"/>
    <property type="match status" value="1"/>
</dbReference>
<dbReference type="InterPro" id="IPR014016">
    <property type="entry name" value="UvrD-like_ATP-bd"/>
</dbReference>
<sequence>MNIKLNKEQKEASEILNNNLQIIACAGSGKTLVISLRIINLLKKGINPNEIVAFTFTEKAAAELKHRVFELAKNEPAITTIGLAEMYIGTIHSWCLTKLKDNAITYQKYEILDDIKLKLFVDRAYIKAGMKNLGMRCYIDTNIFINLMSLVRETQFKEGINLPENVEKSRIMYENYLEENNYLDFTMILTKFLEEIKNKSSRLYKYINNDIKYLIVDEYQDVNDIQETIINEIYKSDCNICVVGDDDQTIYHWRGSNIKNILNFSKNYKDVRSVTLDKNYRSSEAIVDVATRIIEEIKENRLAKKMISASHQEFEEADLIKNNFENQKEEVEYIVNTIKNVRGVEFLDKKGNDSRGLDYSDIVILLRTWNVADVFAEGLKNANIPYVVAGVTKLFEQDEIKASVNIFKYLSGQILKNELEESWLKLSEKIEINKLLQAIDYLDSYDDIQEDTWYEYLILQQVFRTYLNKLEVSEKTFSYLENEHGMEKGEIVFYNLGKFSQIIQDFETIHFRDNPIKKLDNFINFLHYTAADYYPEGWLNQNLVTPNAVTIMTIHQSKGLEYPVVFIPGMNRNYFPAKKPGGKNIWHFIDKDIIEKERYEGNEDDERRLFYVAITRAKKFLFITRSPKLTKNNLYNKESLFYSDLRKSEFIFQSTTDYFDRKHTLPKSEKKINNIILNFTLLESYFECPYKFKFDVLYGFNEPLSPRIGYGKSIHDSLMEIHKRSMENDIPEIKEMDEILDRHLSFPYAIESTKQTMKKKAREAIIKYYNNNRKDFNKIQYTEKDIELDFGNGIIINGRIDLIKKSQLNGKEKTYIIDFKSKFDPNKDKIDFKQLQIYAIGYKKLTNKMADFIQIYDFEKGEAEPKQLLVNELNEIEKEVISAATNIKNNKFEQKCNDKNCICQFH</sequence>
<comment type="caution">
    <text evidence="12">The sequence shown here is derived from an EMBL/GenBank/DDBJ whole genome shotgun (WGS) entry which is preliminary data.</text>
</comment>
<keyword evidence="4 12" id="KW-0347">Helicase</keyword>
<dbReference type="InterPro" id="IPR000212">
    <property type="entry name" value="DNA_helicase_UvrD/REP"/>
</dbReference>
<name>A0A644TH98_9ZZZZ</name>
<dbReference type="GO" id="GO:0000725">
    <property type="term" value="P:recombinational repair"/>
    <property type="evidence" value="ECO:0007669"/>
    <property type="project" value="TreeGrafter"/>
</dbReference>
<dbReference type="AlphaFoldDB" id="A0A644TH98"/>
<evidence type="ECO:0000256" key="4">
    <source>
        <dbReference type="ARBA" id="ARBA00022806"/>
    </source>
</evidence>
<dbReference type="CDD" id="cd18807">
    <property type="entry name" value="SF1_C_UvrD"/>
    <property type="match status" value="1"/>
</dbReference>
<dbReference type="GO" id="GO:0043138">
    <property type="term" value="F:3'-5' DNA helicase activity"/>
    <property type="evidence" value="ECO:0007669"/>
    <property type="project" value="UniProtKB-EC"/>
</dbReference>
<accession>A0A644TH98</accession>
<dbReference type="CDD" id="cd17932">
    <property type="entry name" value="DEXQc_UvrD"/>
    <property type="match status" value="1"/>
</dbReference>
<dbReference type="GO" id="GO:0005524">
    <property type="term" value="F:ATP binding"/>
    <property type="evidence" value="ECO:0007669"/>
    <property type="project" value="UniProtKB-KW"/>
</dbReference>
<dbReference type="GO" id="GO:0016887">
    <property type="term" value="F:ATP hydrolysis activity"/>
    <property type="evidence" value="ECO:0007669"/>
    <property type="project" value="RHEA"/>
</dbReference>
<dbReference type="Gene3D" id="3.40.50.300">
    <property type="entry name" value="P-loop containing nucleotide triphosphate hydrolases"/>
    <property type="match status" value="2"/>
</dbReference>
<evidence type="ECO:0000256" key="1">
    <source>
        <dbReference type="ARBA" id="ARBA00009922"/>
    </source>
</evidence>
<keyword evidence="3 12" id="KW-0378">Hydrolase</keyword>
<organism evidence="12">
    <name type="scientific">bioreactor metagenome</name>
    <dbReference type="NCBI Taxonomy" id="1076179"/>
    <lineage>
        <taxon>unclassified sequences</taxon>
        <taxon>metagenomes</taxon>
        <taxon>ecological metagenomes</taxon>
    </lineage>
</organism>
<dbReference type="InterPro" id="IPR038726">
    <property type="entry name" value="PDDEXK_AddAB-type"/>
</dbReference>
<keyword evidence="6" id="KW-0413">Isomerase</keyword>
<feature type="domain" description="UvrD-like helicase C-terminal" evidence="11">
    <location>
        <begin position="284"/>
        <end position="559"/>
    </location>
</feature>
<dbReference type="EMBL" id="VSSQ01000031">
    <property type="protein sequence ID" value="MPL66260.1"/>
    <property type="molecule type" value="Genomic_DNA"/>
</dbReference>
<protein>
    <recommendedName>
        <fullName evidence="8">DNA 3'-5' helicase</fullName>
        <ecNumber evidence="8">5.6.2.4</ecNumber>
    </recommendedName>
</protein>
<comment type="catalytic activity">
    <reaction evidence="7">
        <text>Couples ATP hydrolysis with the unwinding of duplex DNA by translocating in the 3'-5' direction.</text>
        <dbReference type="EC" id="5.6.2.4"/>
    </reaction>
</comment>
<dbReference type="GO" id="GO:0005829">
    <property type="term" value="C:cytosol"/>
    <property type="evidence" value="ECO:0007669"/>
    <property type="project" value="TreeGrafter"/>
</dbReference>
<dbReference type="Pfam" id="PF12705">
    <property type="entry name" value="PDDEXK_1"/>
    <property type="match status" value="1"/>
</dbReference>
<keyword evidence="5" id="KW-0067">ATP-binding</keyword>
<evidence type="ECO:0000256" key="6">
    <source>
        <dbReference type="ARBA" id="ARBA00023235"/>
    </source>
</evidence>
<dbReference type="Gene3D" id="1.10.486.10">
    <property type="entry name" value="PCRA, domain 4"/>
    <property type="match status" value="1"/>
</dbReference>
<dbReference type="Pfam" id="PF13361">
    <property type="entry name" value="UvrD_C"/>
    <property type="match status" value="1"/>
</dbReference>
<gene>
    <name evidence="12" type="primary">rep_2</name>
    <name evidence="12" type="ORF">SDC9_11929</name>
</gene>
<dbReference type="InterPro" id="IPR013986">
    <property type="entry name" value="DExx_box_DNA_helicase_dom_sf"/>
</dbReference>
<evidence type="ECO:0000256" key="5">
    <source>
        <dbReference type="ARBA" id="ARBA00022840"/>
    </source>
</evidence>
<evidence type="ECO:0000259" key="10">
    <source>
        <dbReference type="PROSITE" id="PS51198"/>
    </source>
</evidence>
<evidence type="ECO:0000256" key="7">
    <source>
        <dbReference type="ARBA" id="ARBA00034617"/>
    </source>
</evidence>
<dbReference type="GO" id="GO:0033202">
    <property type="term" value="C:DNA helicase complex"/>
    <property type="evidence" value="ECO:0007669"/>
    <property type="project" value="TreeGrafter"/>
</dbReference>
<evidence type="ECO:0000256" key="9">
    <source>
        <dbReference type="ARBA" id="ARBA00048988"/>
    </source>
</evidence>
<dbReference type="SUPFAM" id="SSF52540">
    <property type="entry name" value="P-loop containing nucleoside triphosphate hydrolases"/>
    <property type="match status" value="1"/>
</dbReference>
<dbReference type="PROSITE" id="PS51217">
    <property type="entry name" value="UVRD_HELICASE_CTER"/>
    <property type="match status" value="1"/>
</dbReference>
<feature type="domain" description="UvrD-like helicase ATP-binding" evidence="10">
    <location>
        <begin position="3"/>
        <end position="283"/>
    </location>
</feature>
<dbReference type="InterPro" id="IPR014017">
    <property type="entry name" value="DNA_helicase_UvrD-like_C"/>
</dbReference>
<evidence type="ECO:0000313" key="12">
    <source>
        <dbReference type="EMBL" id="MPL66260.1"/>
    </source>
</evidence>
<dbReference type="Gene3D" id="1.10.10.160">
    <property type="match status" value="1"/>
</dbReference>
<dbReference type="Pfam" id="PF00580">
    <property type="entry name" value="UvrD-helicase"/>
    <property type="match status" value="1"/>
</dbReference>
<dbReference type="EC" id="5.6.2.4" evidence="8"/>
<comment type="similarity">
    <text evidence="1">Belongs to the helicase family. UvrD subfamily.</text>
</comment>
<dbReference type="PANTHER" id="PTHR11070">
    <property type="entry name" value="UVRD / RECB / PCRA DNA HELICASE FAMILY MEMBER"/>
    <property type="match status" value="1"/>
</dbReference>
<dbReference type="PANTHER" id="PTHR11070:SF48">
    <property type="entry name" value="ATP-DEPENDENT HELICASE_NUCLEASE SUBUNIT A"/>
    <property type="match status" value="1"/>
</dbReference>
<comment type="catalytic activity">
    <reaction evidence="9">
        <text>ATP + H2O = ADP + phosphate + H(+)</text>
        <dbReference type="Rhea" id="RHEA:13065"/>
        <dbReference type="ChEBI" id="CHEBI:15377"/>
        <dbReference type="ChEBI" id="CHEBI:15378"/>
        <dbReference type="ChEBI" id="CHEBI:30616"/>
        <dbReference type="ChEBI" id="CHEBI:43474"/>
        <dbReference type="ChEBI" id="CHEBI:456216"/>
        <dbReference type="EC" id="5.6.2.4"/>
    </reaction>
</comment>
<evidence type="ECO:0000256" key="3">
    <source>
        <dbReference type="ARBA" id="ARBA00022801"/>
    </source>
</evidence>
<reference evidence="12" key="1">
    <citation type="submission" date="2019-08" db="EMBL/GenBank/DDBJ databases">
        <authorList>
            <person name="Kucharzyk K."/>
            <person name="Murdoch R.W."/>
            <person name="Higgins S."/>
            <person name="Loffler F."/>
        </authorList>
    </citation>
    <scope>NUCLEOTIDE SEQUENCE</scope>
</reference>
<evidence type="ECO:0000259" key="11">
    <source>
        <dbReference type="PROSITE" id="PS51217"/>
    </source>
</evidence>